<evidence type="ECO:0000313" key="2">
    <source>
        <dbReference type="Proteomes" id="UP000233769"/>
    </source>
</evidence>
<dbReference type="Gene3D" id="3.15.30.10">
    <property type="entry name" value="putative capsid protein of prophage domain like"/>
    <property type="match status" value="1"/>
</dbReference>
<dbReference type="InterPro" id="IPR005564">
    <property type="entry name" value="Major_capsid_GpE"/>
</dbReference>
<accession>A0A2N9AHI2</accession>
<dbReference type="Proteomes" id="UP000233769">
    <property type="component" value="Chromosome tk0001"/>
</dbReference>
<dbReference type="Gene3D" id="3.30.1930.10">
    <property type="entry name" value="capsid protein of prophage domain"/>
    <property type="match status" value="1"/>
</dbReference>
<proteinExistence type="inferred from homology"/>
<dbReference type="HAMAP" id="MF_04133">
    <property type="entry name" value="CAPSID_LAMBDA"/>
    <property type="match status" value="1"/>
</dbReference>
<gene>
    <name evidence="1" type="ORF">TK0001_0211</name>
</gene>
<dbReference type="EMBL" id="LT962688">
    <property type="protein sequence ID" value="SOR26813.1"/>
    <property type="molecule type" value="Genomic_DNA"/>
</dbReference>
<name>A0A2N9AHI2_METEX</name>
<sequence>MAFERYEIWNTHTLLGVYRETDSPTSYWLDLLFPNEISSTDEYIDFEKIPRAGRKLAPFVAPLAQGRPIYEEGGRVARFKPAYVKPSDPVTPSRALTRRPGALLAPQDITPEARYDAIKADILAYHRTAIERRWEWLAAKAVIDGAVTIEGDDYPAVSINFGRAAGHTVVLGAGARWGDAGVSVLDTIQGWMDQMHAAEFGGAPNRITLGTAAWAAARKDEALLKEMDTTRRGNDVDVRTGLYGTGEARYVGTLGAGLEVWVYNDYYSLGGTVTPFMSPKDIVLTGPNVQGYRCFGAIVDVYAQFQALPIFPRNYIIPGDVAIEQIVTQSAPLMVPVNPNATLKATVVA</sequence>
<protein>
    <recommendedName>
        <fullName evidence="3">Major capsid protein</fullName>
    </recommendedName>
</protein>
<organism evidence="1 2">
    <name type="scientific">Methylorubrum extorquens</name>
    <name type="common">Methylobacterium dichloromethanicum</name>
    <name type="synonym">Methylobacterium extorquens</name>
    <dbReference type="NCBI Taxonomy" id="408"/>
    <lineage>
        <taxon>Bacteria</taxon>
        <taxon>Pseudomonadati</taxon>
        <taxon>Pseudomonadota</taxon>
        <taxon>Alphaproteobacteria</taxon>
        <taxon>Hyphomicrobiales</taxon>
        <taxon>Methylobacteriaceae</taxon>
        <taxon>Methylorubrum</taxon>
    </lineage>
</organism>
<reference evidence="2" key="1">
    <citation type="submission" date="2017-10" db="EMBL/GenBank/DDBJ databases">
        <authorList>
            <person name="Regsiter A."/>
            <person name="William W."/>
        </authorList>
    </citation>
    <scope>NUCLEOTIDE SEQUENCE [LARGE SCALE GENOMIC DNA]</scope>
</reference>
<dbReference type="AlphaFoldDB" id="A0A2N9AHI2"/>
<evidence type="ECO:0000313" key="1">
    <source>
        <dbReference type="EMBL" id="SOR26813.1"/>
    </source>
</evidence>
<dbReference type="Pfam" id="PF03864">
    <property type="entry name" value="Phage_cap_E"/>
    <property type="match status" value="1"/>
</dbReference>
<evidence type="ECO:0008006" key="3">
    <source>
        <dbReference type="Google" id="ProtNLM"/>
    </source>
</evidence>